<dbReference type="EMBL" id="PDJG01000001">
    <property type="protein sequence ID" value="PFG33869.1"/>
    <property type="molecule type" value="Genomic_DNA"/>
</dbReference>
<feature type="region of interest" description="Disordered" evidence="1">
    <location>
        <begin position="174"/>
        <end position="235"/>
    </location>
</feature>
<dbReference type="RefSeq" id="WP_211281793.1">
    <property type="nucleotide sequence ID" value="NZ_PDJG01000001.1"/>
</dbReference>
<feature type="transmembrane region" description="Helical" evidence="2">
    <location>
        <begin position="97"/>
        <end position="119"/>
    </location>
</feature>
<comment type="caution">
    <text evidence="4">The sequence shown here is derived from an EMBL/GenBank/DDBJ whole genome shotgun (WGS) entry which is preliminary data.</text>
</comment>
<protein>
    <recommendedName>
        <fullName evidence="3">General stress protein 17M-like domain-containing protein</fullName>
    </recommendedName>
</protein>
<evidence type="ECO:0000313" key="5">
    <source>
        <dbReference type="Proteomes" id="UP000225548"/>
    </source>
</evidence>
<keyword evidence="2" id="KW-0472">Membrane</keyword>
<name>A0A2A9E6N6_9MICO</name>
<keyword evidence="5" id="KW-1185">Reference proteome</keyword>
<keyword evidence="2" id="KW-0812">Transmembrane</keyword>
<dbReference type="InterPro" id="IPR025889">
    <property type="entry name" value="GSP17M-like_dom"/>
</dbReference>
<dbReference type="Proteomes" id="UP000225548">
    <property type="component" value="Unassembled WGS sequence"/>
</dbReference>
<keyword evidence="2" id="KW-1133">Transmembrane helix</keyword>
<gene>
    <name evidence="4" type="ORF">ATL42_1763</name>
</gene>
<evidence type="ECO:0000256" key="1">
    <source>
        <dbReference type="SAM" id="MobiDB-lite"/>
    </source>
</evidence>
<sequence length="235" mass="24363">MSMFKSTAPPKLPTLPRGDQIAAFVTYLEAQKGVELLSDKGFPVQHVTIVGTDLKMVERVTGRLTYSRVAAAGLASGAWFGLFVGLVLSLFGGETTALPIFAAVGIGAGFGLLFSVLSFTMTRGKRDFTSASQIVASSYALLCDHERSGEASRILQDNHASGLGGAQAASVHATPTLMNPGPVAAPAPEPSTPSTTAPGPRLPLPEPRYGVRTADGLPPRTSETPDDDASAGTPR</sequence>
<feature type="transmembrane region" description="Helical" evidence="2">
    <location>
        <begin position="69"/>
        <end position="91"/>
    </location>
</feature>
<proteinExistence type="predicted"/>
<feature type="domain" description="General stress protein 17M-like" evidence="3">
    <location>
        <begin position="20"/>
        <end position="99"/>
    </location>
</feature>
<accession>A0A2A9E6N6</accession>
<evidence type="ECO:0000259" key="3">
    <source>
        <dbReference type="Pfam" id="PF11181"/>
    </source>
</evidence>
<dbReference type="Pfam" id="PF11181">
    <property type="entry name" value="YflT"/>
    <property type="match status" value="1"/>
</dbReference>
<evidence type="ECO:0000256" key="2">
    <source>
        <dbReference type="SAM" id="Phobius"/>
    </source>
</evidence>
<organism evidence="4 5">
    <name type="scientific">Sanguibacter antarcticus</name>
    <dbReference type="NCBI Taxonomy" id="372484"/>
    <lineage>
        <taxon>Bacteria</taxon>
        <taxon>Bacillati</taxon>
        <taxon>Actinomycetota</taxon>
        <taxon>Actinomycetes</taxon>
        <taxon>Micrococcales</taxon>
        <taxon>Sanguibacteraceae</taxon>
        <taxon>Sanguibacter</taxon>
    </lineage>
</organism>
<reference evidence="4 5" key="1">
    <citation type="submission" date="2017-10" db="EMBL/GenBank/DDBJ databases">
        <title>Sequencing the genomes of 1000 actinobacteria strains.</title>
        <authorList>
            <person name="Klenk H.-P."/>
        </authorList>
    </citation>
    <scope>NUCLEOTIDE SEQUENCE [LARGE SCALE GENOMIC DNA]</scope>
    <source>
        <strain evidence="4 5">DSM 18966</strain>
    </source>
</reference>
<dbReference type="AlphaFoldDB" id="A0A2A9E6N6"/>
<evidence type="ECO:0000313" key="4">
    <source>
        <dbReference type="EMBL" id="PFG33869.1"/>
    </source>
</evidence>